<protein>
    <submittedName>
        <fullName evidence="7">Predicted arabinose efflux permease, MFS family</fullName>
    </submittedName>
</protein>
<gene>
    <name evidence="7" type="ORF">SAMN05444351_1679</name>
</gene>
<dbReference type="SUPFAM" id="SSF103473">
    <property type="entry name" value="MFS general substrate transporter"/>
    <property type="match status" value="1"/>
</dbReference>
<dbReference type="InterPro" id="IPR036259">
    <property type="entry name" value="MFS_trans_sf"/>
</dbReference>
<feature type="transmembrane region" description="Helical" evidence="5">
    <location>
        <begin position="276"/>
        <end position="294"/>
    </location>
</feature>
<dbReference type="InterPro" id="IPR010645">
    <property type="entry name" value="MFS_4"/>
</dbReference>
<feature type="transmembrane region" description="Helical" evidence="5">
    <location>
        <begin position="75"/>
        <end position="93"/>
    </location>
</feature>
<dbReference type="PANTHER" id="PTHR23537">
    <property type="match status" value="1"/>
</dbReference>
<feature type="transmembrane region" description="Helical" evidence="5">
    <location>
        <begin position="39"/>
        <end position="63"/>
    </location>
</feature>
<feature type="transmembrane region" description="Helical" evidence="5">
    <location>
        <begin position="132"/>
        <end position="155"/>
    </location>
</feature>
<evidence type="ECO:0000256" key="3">
    <source>
        <dbReference type="ARBA" id="ARBA00022989"/>
    </source>
</evidence>
<evidence type="ECO:0000256" key="5">
    <source>
        <dbReference type="SAM" id="Phobius"/>
    </source>
</evidence>
<evidence type="ECO:0000313" key="8">
    <source>
        <dbReference type="Proteomes" id="UP000184471"/>
    </source>
</evidence>
<dbReference type="Gene3D" id="1.20.1250.20">
    <property type="entry name" value="MFS general substrate transporter like domains"/>
    <property type="match status" value="2"/>
</dbReference>
<keyword evidence="4 5" id="KW-0472">Membrane</keyword>
<feature type="transmembrane region" description="Helical" evidence="5">
    <location>
        <begin position="246"/>
        <end position="264"/>
    </location>
</feature>
<dbReference type="PANTHER" id="PTHR23537:SF1">
    <property type="entry name" value="SUGAR TRANSPORTER"/>
    <property type="match status" value="1"/>
</dbReference>
<accession>A0A1M5HPD4</accession>
<feature type="transmembrane region" description="Helical" evidence="5">
    <location>
        <begin position="332"/>
        <end position="355"/>
    </location>
</feature>
<keyword evidence="8" id="KW-1185">Reference proteome</keyword>
<dbReference type="GO" id="GO:0022857">
    <property type="term" value="F:transmembrane transporter activity"/>
    <property type="evidence" value="ECO:0007669"/>
    <property type="project" value="InterPro"/>
</dbReference>
<dbReference type="Pfam" id="PF06779">
    <property type="entry name" value="MFS_4"/>
    <property type="match status" value="1"/>
</dbReference>
<evidence type="ECO:0000256" key="4">
    <source>
        <dbReference type="ARBA" id="ARBA00023136"/>
    </source>
</evidence>
<evidence type="ECO:0000259" key="6">
    <source>
        <dbReference type="PROSITE" id="PS50850"/>
    </source>
</evidence>
<feature type="transmembrane region" description="Helical" evidence="5">
    <location>
        <begin position="206"/>
        <end position="226"/>
    </location>
</feature>
<evidence type="ECO:0000313" key="7">
    <source>
        <dbReference type="EMBL" id="SHG17758.1"/>
    </source>
</evidence>
<name>A0A1M5HPD4_9ACTN</name>
<dbReference type="RefSeq" id="WP_083628491.1">
    <property type="nucleotide sequence ID" value="NZ_FQVX01000002.1"/>
</dbReference>
<dbReference type="AlphaFoldDB" id="A0A1M5HPD4"/>
<dbReference type="OrthoDB" id="9793415at2"/>
<evidence type="ECO:0000256" key="2">
    <source>
        <dbReference type="ARBA" id="ARBA00022692"/>
    </source>
</evidence>
<feature type="transmembrane region" description="Helical" evidence="5">
    <location>
        <begin position="361"/>
        <end position="380"/>
    </location>
</feature>
<organism evidence="7 8">
    <name type="scientific">Geodermatophilus nigrescens</name>
    <dbReference type="NCBI Taxonomy" id="1070870"/>
    <lineage>
        <taxon>Bacteria</taxon>
        <taxon>Bacillati</taxon>
        <taxon>Actinomycetota</taxon>
        <taxon>Actinomycetes</taxon>
        <taxon>Geodermatophilales</taxon>
        <taxon>Geodermatophilaceae</taxon>
        <taxon>Geodermatophilus</taxon>
    </lineage>
</organism>
<feature type="transmembrane region" description="Helical" evidence="5">
    <location>
        <begin position="99"/>
        <end position="120"/>
    </location>
</feature>
<dbReference type="Proteomes" id="UP000184471">
    <property type="component" value="Unassembled WGS sequence"/>
</dbReference>
<dbReference type="PROSITE" id="PS50850">
    <property type="entry name" value="MFS"/>
    <property type="match status" value="1"/>
</dbReference>
<feature type="transmembrane region" description="Helical" evidence="5">
    <location>
        <begin position="300"/>
        <end position="320"/>
    </location>
</feature>
<proteinExistence type="predicted"/>
<comment type="subcellular location">
    <subcellularLocation>
        <location evidence="1">Cell membrane</location>
        <topology evidence="1">Multi-pass membrane protein</topology>
    </subcellularLocation>
</comment>
<keyword evidence="3 5" id="KW-1133">Transmembrane helix</keyword>
<evidence type="ECO:0000256" key="1">
    <source>
        <dbReference type="ARBA" id="ARBA00004651"/>
    </source>
</evidence>
<dbReference type="EMBL" id="FQVX01000002">
    <property type="protein sequence ID" value="SHG17758.1"/>
    <property type="molecule type" value="Genomic_DNA"/>
</dbReference>
<dbReference type="InterPro" id="IPR020846">
    <property type="entry name" value="MFS_dom"/>
</dbReference>
<keyword evidence="2 5" id="KW-0812">Transmembrane</keyword>
<feature type="transmembrane region" description="Helical" evidence="5">
    <location>
        <begin position="167"/>
        <end position="186"/>
    </location>
</feature>
<dbReference type="GO" id="GO:0005886">
    <property type="term" value="C:plasma membrane"/>
    <property type="evidence" value="ECO:0007669"/>
    <property type="project" value="UniProtKB-SubCell"/>
</dbReference>
<feature type="domain" description="Major facilitator superfamily (MFS) profile" evidence="6">
    <location>
        <begin position="9"/>
        <end position="387"/>
    </location>
</feature>
<sequence length="395" mass="39384">MRVRPRGLVLLVALASAVAQAFGRFSYALLLPSIDRDLLGSYALAGLVATANVAAYLLGTVAVSALSRRARPAALIKAGLACSALGLGLLSAAGGAGSLAAGLTLTGVGGAFIWVPAPGLAGSVVRPSRRGAAIGVAGSGIGGGIVLASALTWTLHAQAGDASWRTVYLVETAVAVVVLVACVLLLRPAPRRDDDAPVRTGALRRVPGWIGLTGGYAAYGLAYSIYTSYLVTALEDDAGFSAGHASAVYTLVGVGLVAGGIVFGPLSDRWGRGPTLVGGYALMAAAILLVPLGTEPPASASALLFGLTMSGLPAVIAAHLSDTLTPREFAGAFGRCTLAFGLAQLAGPPLGGWLAETAGGFLLPFVLAGAVAAAGAALSVDVVRARRRRRDGVAA</sequence>
<reference evidence="7 8" key="1">
    <citation type="submission" date="2016-11" db="EMBL/GenBank/DDBJ databases">
        <authorList>
            <person name="Jaros S."/>
            <person name="Januszkiewicz K."/>
            <person name="Wedrychowicz H."/>
        </authorList>
    </citation>
    <scope>NUCLEOTIDE SEQUENCE [LARGE SCALE GENOMIC DNA]</scope>
    <source>
        <strain evidence="7 8">DSM 45408</strain>
    </source>
</reference>
<dbReference type="STRING" id="1070870.SAMN05444351_1679"/>